<organism evidence="2 3">
    <name type="scientific">Echinicola rosea</name>
    <dbReference type="NCBI Taxonomy" id="1807691"/>
    <lineage>
        <taxon>Bacteria</taxon>
        <taxon>Pseudomonadati</taxon>
        <taxon>Bacteroidota</taxon>
        <taxon>Cytophagia</taxon>
        <taxon>Cytophagales</taxon>
        <taxon>Cyclobacteriaceae</taxon>
        <taxon>Echinicola</taxon>
    </lineage>
</organism>
<feature type="compositionally biased region" description="Low complexity" evidence="1">
    <location>
        <begin position="119"/>
        <end position="131"/>
    </location>
</feature>
<proteinExistence type="predicted"/>
<protein>
    <recommendedName>
        <fullName evidence="4">SPOR domain-containing protein</fullName>
    </recommendedName>
</protein>
<dbReference type="EMBL" id="BMIU01000010">
    <property type="protein sequence ID" value="GGF34612.1"/>
    <property type="molecule type" value="Genomic_DNA"/>
</dbReference>
<name>A0ABQ1V3N1_9BACT</name>
<comment type="caution">
    <text evidence="2">The sequence shown here is derived from an EMBL/GenBank/DDBJ whole genome shotgun (WGS) entry which is preliminary data.</text>
</comment>
<evidence type="ECO:0000313" key="2">
    <source>
        <dbReference type="EMBL" id="GGF34612.1"/>
    </source>
</evidence>
<evidence type="ECO:0008006" key="4">
    <source>
        <dbReference type="Google" id="ProtNLM"/>
    </source>
</evidence>
<accession>A0ABQ1V3N1</accession>
<evidence type="ECO:0000256" key="1">
    <source>
        <dbReference type="SAM" id="MobiDB-lite"/>
    </source>
</evidence>
<evidence type="ECO:0000313" key="3">
    <source>
        <dbReference type="Proteomes" id="UP000647339"/>
    </source>
</evidence>
<sequence>MLPLFYNKRKSLMNMVSKNLLRSGLVLGMMLALTINAHSQQLSKDKKKALKKELKRMSPEEYWQLKNEQQEQKVAIITLEKENEALKEKLAEQAEDLAIKQDKNEHLEGENEAMTNTRSSATSPSSSPVPSGEWGKGVVFRVQIGALTEEEYEKEIPSGFSLDVEHKGDLKRMLVGYYRDYDEADSFKKLMRKLGIRTAWIVPYKDGKRVPLKEVLGEVVN</sequence>
<gene>
    <name evidence="2" type="ORF">GCM10011339_23590</name>
</gene>
<reference evidence="3" key="1">
    <citation type="journal article" date="2019" name="Int. J. Syst. Evol. Microbiol.">
        <title>The Global Catalogue of Microorganisms (GCM) 10K type strain sequencing project: providing services to taxonomists for standard genome sequencing and annotation.</title>
        <authorList>
            <consortium name="The Broad Institute Genomics Platform"/>
            <consortium name="The Broad Institute Genome Sequencing Center for Infectious Disease"/>
            <person name="Wu L."/>
            <person name="Ma J."/>
        </authorList>
    </citation>
    <scope>NUCLEOTIDE SEQUENCE [LARGE SCALE GENOMIC DNA]</scope>
    <source>
        <strain evidence="3">CGMCC 1.15407</strain>
    </source>
</reference>
<dbReference type="SUPFAM" id="SSF110997">
    <property type="entry name" value="Sporulation related repeat"/>
    <property type="match status" value="1"/>
</dbReference>
<keyword evidence="3" id="KW-1185">Reference proteome</keyword>
<dbReference type="Proteomes" id="UP000647339">
    <property type="component" value="Unassembled WGS sequence"/>
</dbReference>
<feature type="region of interest" description="Disordered" evidence="1">
    <location>
        <begin position="101"/>
        <end position="132"/>
    </location>
</feature>
<dbReference type="InterPro" id="IPR036680">
    <property type="entry name" value="SPOR-like_sf"/>
</dbReference>